<evidence type="ECO:0000313" key="3">
    <source>
        <dbReference type="Proteomes" id="UP001335100"/>
    </source>
</evidence>
<comment type="caution">
    <text evidence="2">The sequence shown here is derived from an EMBL/GenBank/DDBJ whole genome shotgun (WGS) entry which is preliminary data.</text>
</comment>
<dbReference type="RefSeq" id="WP_330076927.1">
    <property type="nucleotide sequence ID" value="NZ_JAZDQJ010000034.1"/>
</dbReference>
<dbReference type="InterPro" id="IPR003709">
    <property type="entry name" value="VanY-like_core_dom"/>
</dbReference>
<dbReference type="PANTHER" id="PTHR34385:SF1">
    <property type="entry name" value="PEPTIDOGLYCAN L-ALANYL-D-GLUTAMATE ENDOPEPTIDASE CWLK"/>
    <property type="match status" value="1"/>
</dbReference>
<accession>A0ABU7HXN2</accession>
<name>A0ABU7HXN2_9PSED</name>
<protein>
    <submittedName>
        <fullName evidence="2">M15 family metallopeptidase</fullName>
    </submittedName>
</protein>
<dbReference type="Proteomes" id="UP001335100">
    <property type="component" value="Unassembled WGS sequence"/>
</dbReference>
<dbReference type="InterPro" id="IPR052179">
    <property type="entry name" value="DD-CPase-like"/>
</dbReference>
<dbReference type="InterPro" id="IPR009045">
    <property type="entry name" value="Zn_M74/Hedgehog-like"/>
</dbReference>
<evidence type="ECO:0000313" key="2">
    <source>
        <dbReference type="EMBL" id="MEE1936239.1"/>
    </source>
</evidence>
<dbReference type="Pfam" id="PF02557">
    <property type="entry name" value="VanY"/>
    <property type="match status" value="1"/>
</dbReference>
<dbReference type="SUPFAM" id="SSF55166">
    <property type="entry name" value="Hedgehog/DD-peptidase"/>
    <property type="match status" value="1"/>
</dbReference>
<dbReference type="InterPro" id="IPR058193">
    <property type="entry name" value="VanY/YodJ_core_dom"/>
</dbReference>
<gene>
    <name evidence="2" type="ORF">V0R50_23685</name>
</gene>
<sequence>MNEKIKALCKELGIGEELLIARGFVEYPEAPVLAIAEIDADGRRFELEPEAAAAWRQLRAAAAREHVELWLVSAFRSIDYQAKIIRYKLNKQQDLEQILAVSAPPGFSEHHTGGAVDINSLETEFEHSAAFEWLKLNAERFGFYLSYPRGNAMGYQFEPWHWCYRPTLVS</sequence>
<reference evidence="2 3" key="1">
    <citation type="submission" date="2024-01" db="EMBL/GenBank/DDBJ databases">
        <title>Unpublished Manusciprt.</title>
        <authorList>
            <person name="Duman M."/>
            <person name="Valdes E.G."/>
            <person name="Ajmi N."/>
            <person name="Altun S."/>
            <person name="Saticioglu I.B."/>
        </authorList>
    </citation>
    <scope>NUCLEOTIDE SEQUENCE [LARGE SCALE GENOMIC DNA]</scope>
    <source>
        <strain evidence="2 3">148P</strain>
    </source>
</reference>
<dbReference type="Gene3D" id="3.30.1380.10">
    <property type="match status" value="1"/>
</dbReference>
<evidence type="ECO:0000259" key="1">
    <source>
        <dbReference type="Pfam" id="PF02557"/>
    </source>
</evidence>
<dbReference type="PANTHER" id="PTHR34385">
    <property type="entry name" value="D-ALANYL-D-ALANINE CARBOXYPEPTIDASE"/>
    <property type="match status" value="1"/>
</dbReference>
<dbReference type="CDD" id="cd14852">
    <property type="entry name" value="LD-carboxypeptidase"/>
    <property type="match status" value="1"/>
</dbReference>
<proteinExistence type="predicted"/>
<dbReference type="EMBL" id="JAZDQJ010000034">
    <property type="protein sequence ID" value="MEE1936239.1"/>
    <property type="molecule type" value="Genomic_DNA"/>
</dbReference>
<organism evidence="2 3">
    <name type="scientific">Pseudomonas ulcerans</name>
    <dbReference type="NCBI Taxonomy" id="3115852"/>
    <lineage>
        <taxon>Bacteria</taxon>
        <taxon>Pseudomonadati</taxon>
        <taxon>Pseudomonadota</taxon>
        <taxon>Gammaproteobacteria</taxon>
        <taxon>Pseudomonadales</taxon>
        <taxon>Pseudomonadaceae</taxon>
        <taxon>Pseudomonas</taxon>
    </lineage>
</organism>
<keyword evidence="3" id="KW-1185">Reference proteome</keyword>
<feature type="domain" description="D-alanyl-D-alanine carboxypeptidase-like core" evidence="1">
    <location>
        <begin position="46"/>
        <end position="166"/>
    </location>
</feature>